<proteinExistence type="predicted"/>
<dbReference type="AlphaFoldDB" id="A0AA38KJJ0"/>
<dbReference type="InterPro" id="IPR043502">
    <property type="entry name" value="DNA/RNA_pol_sf"/>
</dbReference>
<evidence type="ECO:0000313" key="2">
    <source>
        <dbReference type="Proteomes" id="UP000824469"/>
    </source>
</evidence>
<dbReference type="Proteomes" id="UP000824469">
    <property type="component" value="Unassembled WGS sequence"/>
</dbReference>
<evidence type="ECO:0008006" key="3">
    <source>
        <dbReference type="Google" id="ProtNLM"/>
    </source>
</evidence>
<gene>
    <name evidence="1" type="ORF">KI387_035624</name>
</gene>
<name>A0AA38KJJ0_TAXCH</name>
<comment type="caution">
    <text evidence="1">The sequence shown here is derived from an EMBL/GenBank/DDBJ whole genome shotgun (WGS) entry which is preliminary data.</text>
</comment>
<reference evidence="1 2" key="1">
    <citation type="journal article" date="2021" name="Nat. Plants">
        <title>The Taxus genome provides insights into paclitaxel biosynthesis.</title>
        <authorList>
            <person name="Xiong X."/>
            <person name="Gou J."/>
            <person name="Liao Q."/>
            <person name="Li Y."/>
            <person name="Zhou Q."/>
            <person name="Bi G."/>
            <person name="Li C."/>
            <person name="Du R."/>
            <person name="Wang X."/>
            <person name="Sun T."/>
            <person name="Guo L."/>
            <person name="Liang H."/>
            <person name="Lu P."/>
            <person name="Wu Y."/>
            <person name="Zhang Z."/>
            <person name="Ro D.K."/>
            <person name="Shang Y."/>
            <person name="Huang S."/>
            <person name="Yan J."/>
        </authorList>
    </citation>
    <scope>NUCLEOTIDE SEQUENCE [LARGE SCALE GENOMIC DNA]</scope>
    <source>
        <strain evidence="1">Ta-2019</strain>
    </source>
</reference>
<accession>A0AA38KJJ0</accession>
<feature type="non-terminal residue" evidence="1">
    <location>
        <position position="1"/>
    </location>
</feature>
<organism evidence="1 2">
    <name type="scientific">Taxus chinensis</name>
    <name type="common">Chinese yew</name>
    <name type="synonym">Taxus wallichiana var. chinensis</name>
    <dbReference type="NCBI Taxonomy" id="29808"/>
    <lineage>
        <taxon>Eukaryota</taxon>
        <taxon>Viridiplantae</taxon>
        <taxon>Streptophyta</taxon>
        <taxon>Embryophyta</taxon>
        <taxon>Tracheophyta</taxon>
        <taxon>Spermatophyta</taxon>
        <taxon>Pinopsida</taxon>
        <taxon>Pinidae</taxon>
        <taxon>Conifers II</taxon>
        <taxon>Cupressales</taxon>
        <taxon>Taxaceae</taxon>
        <taxon>Taxus</taxon>
    </lineage>
</organism>
<protein>
    <recommendedName>
        <fullName evidence="3">Reverse transcriptase/retrotransposon-derived protein RNase H-like domain-containing protein</fullName>
    </recommendedName>
</protein>
<keyword evidence="2" id="KW-1185">Reference proteome</keyword>
<dbReference type="EMBL" id="JAHRHJ020000007">
    <property type="protein sequence ID" value="KAH9307713.1"/>
    <property type="molecule type" value="Genomic_DNA"/>
</dbReference>
<evidence type="ECO:0000313" key="1">
    <source>
        <dbReference type="EMBL" id="KAH9307713.1"/>
    </source>
</evidence>
<feature type="non-terminal residue" evidence="1">
    <location>
        <position position="125"/>
    </location>
</feature>
<dbReference type="SUPFAM" id="SSF56672">
    <property type="entry name" value="DNA/RNA polymerases"/>
    <property type="match status" value="1"/>
</dbReference>
<sequence>DKLHWTEETKAAFQLIKKIFDNQPSFRSACFSTPFCCCMRCFSQPSETSRSAALPQSGWPIAFKSKKLTKKENSSIFDMENLKYFHLEHSWSTHISKKHFQLHQGPNKSVLQLVQSEVVRSLLTK</sequence>